<gene>
    <name evidence="2" type="ORF">DBRI00130_LOCUS188</name>
</gene>
<protein>
    <submittedName>
        <fullName evidence="2">Uncharacterized protein</fullName>
    </submittedName>
</protein>
<dbReference type="AlphaFoldDB" id="A0A7S4UFA5"/>
<sequence length="472" mass="53170">MQPLQGSHLFSFRIEEVSFHHPGQSGFKLKVSPSNPIKHHIHPGLLEETVIVLSKPKTETTKIKKESDQLQSRRITSTCEPDAPAKRRARKVSHELSEIGEIVVTMPINALVSSFYHNGKCQSCNRLIDYDSFSDHSLHTETCYFVSGVLRCIKIAPFLDSSAGRNSPSPTATRYAQNAIIDSVTKRKNKKRRVSSNLGLMMESQQMFAGQEGDKAHVLYDMSRRGKKTQEEQNKRIRISNQENRVNSGSFALHDYNTARKTPTDLHNIYGGSQGTPDIYTGDASSVHIAVCNQSRCYSPYSCDTLPPFHDPVGVTHEPLVTPLTTPTQTPLRSDVYMSDNDFCQSYRHSPAPGDAAFTNVPTLKHTQKHRHILPPTIKQKWGKENDSITVPFLVQGKEHFSPSFSFNDRIIQTPAKYENLPTQDHARVYIDNGNLPIASTSVKEENMKFESDRYLFFSDSKELHATRVVDV</sequence>
<dbReference type="EMBL" id="HBNS01000229">
    <property type="protein sequence ID" value="CAE4578077.1"/>
    <property type="molecule type" value="Transcribed_RNA"/>
</dbReference>
<evidence type="ECO:0000313" key="2">
    <source>
        <dbReference type="EMBL" id="CAE4578077.1"/>
    </source>
</evidence>
<name>A0A7S4UFA5_9STRA</name>
<accession>A0A7S4UFA5</accession>
<evidence type="ECO:0000256" key="1">
    <source>
        <dbReference type="SAM" id="MobiDB-lite"/>
    </source>
</evidence>
<organism evidence="2">
    <name type="scientific">Ditylum brightwellii</name>
    <dbReference type="NCBI Taxonomy" id="49249"/>
    <lineage>
        <taxon>Eukaryota</taxon>
        <taxon>Sar</taxon>
        <taxon>Stramenopiles</taxon>
        <taxon>Ochrophyta</taxon>
        <taxon>Bacillariophyta</taxon>
        <taxon>Mediophyceae</taxon>
        <taxon>Lithodesmiophycidae</taxon>
        <taxon>Lithodesmiales</taxon>
        <taxon>Lithodesmiaceae</taxon>
        <taxon>Ditylum</taxon>
    </lineage>
</organism>
<reference evidence="2" key="1">
    <citation type="submission" date="2021-01" db="EMBL/GenBank/DDBJ databases">
        <authorList>
            <person name="Corre E."/>
            <person name="Pelletier E."/>
            <person name="Niang G."/>
            <person name="Scheremetjew M."/>
            <person name="Finn R."/>
            <person name="Kale V."/>
            <person name="Holt S."/>
            <person name="Cochrane G."/>
            <person name="Meng A."/>
            <person name="Brown T."/>
            <person name="Cohen L."/>
        </authorList>
    </citation>
    <scope>NUCLEOTIDE SEQUENCE</scope>
    <source>
        <strain evidence="2">GSO104</strain>
    </source>
</reference>
<proteinExistence type="predicted"/>
<feature type="compositionally biased region" description="Polar residues" evidence="1">
    <location>
        <begin position="69"/>
        <end position="79"/>
    </location>
</feature>
<feature type="region of interest" description="Disordered" evidence="1">
    <location>
        <begin position="68"/>
        <end position="91"/>
    </location>
</feature>